<dbReference type="Pfam" id="PF01943">
    <property type="entry name" value="Polysacc_synt"/>
    <property type="match status" value="1"/>
</dbReference>
<feature type="transmembrane region" description="Helical" evidence="6">
    <location>
        <begin position="28"/>
        <end position="48"/>
    </location>
</feature>
<accession>A0A7L5DJS6</accession>
<feature type="transmembrane region" description="Helical" evidence="6">
    <location>
        <begin position="113"/>
        <end position="139"/>
    </location>
</feature>
<keyword evidence="4 6" id="KW-1133">Transmembrane helix</keyword>
<evidence type="ECO:0000256" key="3">
    <source>
        <dbReference type="ARBA" id="ARBA00022692"/>
    </source>
</evidence>
<evidence type="ECO:0000256" key="4">
    <source>
        <dbReference type="ARBA" id="ARBA00022989"/>
    </source>
</evidence>
<feature type="transmembrane region" description="Helical" evidence="6">
    <location>
        <begin position="300"/>
        <end position="318"/>
    </location>
</feature>
<evidence type="ECO:0000313" key="8">
    <source>
        <dbReference type="Proteomes" id="UP000501128"/>
    </source>
</evidence>
<dbReference type="EMBL" id="CP051677">
    <property type="protein sequence ID" value="QJD78365.1"/>
    <property type="molecule type" value="Genomic_DNA"/>
</dbReference>
<feature type="transmembrane region" description="Helical" evidence="6">
    <location>
        <begin position="395"/>
        <end position="419"/>
    </location>
</feature>
<dbReference type="PANTHER" id="PTHR30250:SF11">
    <property type="entry name" value="O-ANTIGEN TRANSPORTER-RELATED"/>
    <property type="match status" value="1"/>
</dbReference>
<keyword evidence="8" id="KW-1185">Reference proteome</keyword>
<comment type="subcellular location">
    <subcellularLocation>
        <location evidence="1">Cell membrane</location>
        <topology evidence="1">Multi-pass membrane protein</topology>
    </subcellularLocation>
</comment>
<feature type="transmembrane region" description="Helical" evidence="6">
    <location>
        <begin position="366"/>
        <end position="389"/>
    </location>
</feature>
<feature type="transmembrane region" description="Helical" evidence="6">
    <location>
        <begin position="259"/>
        <end position="279"/>
    </location>
</feature>
<reference evidence="7 8" key="1">
    <citation type="submission" date="2020-04" db="EMBL/GenBank/DDBJ databases">
        <title>Genome sequencing of novel species.</title>
        <authorList>
            <person name="Heo J."/>
            <person name="Kim S.-J."/>
            <person name="Kim J.-S."/>
            <person name="Hong S.-B."/>
            <person name="Kwon S.-W."/>
        </authorList>
    </citation>
    <scope>NUCLEOTIDE SEQUENCE [LARGE SCALE GENOMIC DNA]</scope>
    <source>
        <strain evidence="7 8">CJU-R4</strain>
    </source>
</reference>
<feature type="transmembrane region" description="Helical" evidence="6">
    <location>
        <begin position="219"/>
        <end position="239"/>
    </location>
</feature>
<gene>
    <name evidence="7" type="ORF">HH216_07955</name>
</gene>
<feature type="transmembrane region" description="Helical" evidence="6">
    <location>
        <begin position="69"/>
        <end position="93"/>
    </location>
</feature>
<keyword evidence="3 6" id="KW-0812">Transmembrane</keyword>
<evidence type="ECO:0000256" key="5">
    <source>
        <dbReference type="ARBA" id="ARBA00023136"/>
    </source>
</evidence>
<organism evidence="7 8">
    <name type="scientific">Spirosoma rhododendri</name>
    <dbReference type="NCBI Taxonomy" id="2728024"/>
    <lineage>
        <taxon>Bacteria</taxon>
        <taxon>Pseudomonadati</taxon>
        <taxon>Bacteroidota</taxon>
        <taxon>Cytophagia</taxon>
        <taxon>Cytophagales</taxon>
        <taxon>Cytophagaceae</taxon>
        <taxon>Spirosoma</taxon>
    </lineage>
</organism>
<dbReference type="KEGG" id="srho:HH216_07955"/>
<proteinExistence type="predicted"/>
<evidence type="ECO:0000256" key="6">
    <source>
        <dbReference type="SAM" id="Phobius"/>
    </source>
</evidence>
<feature type="transmembrane region" description="Helical" evidence="6">
    <location>
        <begin position="148"/>
        <end position="168"/>
    </location>
</feature>
<dbReference type="AlphaFoldDB" id="A0A7L5DJS6"/>
<keyword evidence="5 6" id="KW-0472">Membrane</keyword>
<dbReference type="PANTHER" id="PTHR30250">
    <property type="entry name" value="PST FAMILY PREDICTED COLANIC ACID TRANSPORTER"/>
    <property type="match status" value="1"/>
</dbReference>
<evidence type="ECO:0000256" key="1">
    <source>
        <dbReference type="ARBA" id="ARBA00004651"/>
    </source>
</evidence>
<evidence type="ECO:0000313" key="7">
    <source>
        <dbReference type="EMBL" id="QJD78365.1"/>
    </source>
</evidence>
<sequence>MVIRIASVGLSLLSVSISLSYLGNRSYGIWVTLSSLLVWVNFFDFGLANSLQSQLAQAIATDKIEYARSLISTSYAIMLRYVVPVLSLIVVGISLSLNWPTLLHTGGVADPSLAWAIALLGVFTTLQLTLKSVSALLFAYQKTRFNELINFIIQALMVLLVAALRFLPSRFIDPFLAVVLINALIPVLVWCLVSFYVYKRMYPALSPSVQSVQWDQTRTLLHTGFHFTILQLYGIALFFTDNILIAYLFGAGSVTEYSIIMKYFSVLTLFFGMILMPYWSAVATTYAQNDSKGTINLMRTVTGVFLLMMVGGGIQFLLKDYVIKLWTGLTVANYFYLALWILIATLLAMFNNIYTIFLNSAGKLRLQVLVAIAVIILNPVLSILAVKVFQFKIEAIPIVNILCLLLYGSVAIIQVVKLLQNRATGIWNK</sequence>
<dbReference type="InterPro" id="IPR050833">
    <property type="entry name" value="Poly_Biosynth_Transport"/>
</dbReference>
<dbReference type="Proteomes" id="UP000501128">
    <property type="component" value="Chromosome"/>
</dbReference>
<evidence type="ECO:0000256" key="2">
    <source>
        <dbReference type="ARBA" id="ARBA00022475"/>
    </source>
</evidence>
<dbReference type="GO" id="GO:0005886">
    <property type="term" value="C:plasma membrane"/>
    <property type="evidence" value="ECO:0007669"/>
    <property type="project" value="UniProtKB-SubCell"/>
</dbReference>
<feature type="transmembrane region" description="Helical" evidence="6">
    <location>
        <begin position="334"/>
        <end position="354"/>
    </location>
</feature>
<keyword evidence="2" id="KW-1003">Cell membrane</keyword>
<name>A0A7L5DJS6_9BACT</name>
<dbReference type="RefSeq" id="WP_169550339.1">
    <property type="nucleotide sequence ID" value="NZ_CP051677.1"/>
</dbReference>
<dbReference type="InterPro" id="IPR002797">
    <property type="entry name" value="Polysacc_synth"/>
</dbReference>
<feature type="transmembrane region" description="Helical" evidence="6">
    <location>
        <begin position="174"/>
        <end position="198"/>
    </location>
</feature>
<protein>
    <submittedName>
        <fullName evidence="7">Oligosaccharide flippase family protein</fullName>
    </submittedName>
</protein>